<evidence type="ECO:0000259" key="6">
    <source>
        <dbReference type="Pfam" id="PF18201"/>
    </source>
</evidence>
<feature type="domain" description="PIH1D1/2/3 CS-like" evidence="6">
    <location>
        <begin position="272"/>
        <end position="340"/>
    </location>
</feature>
<dbReference type="EnsemblMetazoa" id="LLOJ002540-RA">
    <property type="protein sequence ID" value="LLOJ002540-PA"/>
    <property type="gene ID" value="LLOJ002540"/>
</dbReference>
<dbReference type="PANTHER" id="PTHR22997:SF0">
    <property type="entry name" value="PIH1 DOMAIN-CONTAINING PROTEIN 1"/>
    <property type="match status" value="1"/>
</dbReference>
<feature type="domain" description="PIH1 N-terminal" evidence="5">
    <location>
        <begin position="46"/>
        <end position="195"/>
    </location>
</feature>
<comment type="function">
    <text evidence="3">Involved in the assembly of C/D box small nucleolar ribonucleoprotein (snoRNP) particles. Recruits the SWI/SNF complex to the core promoter of rRNA genes and enhances pre-rRNA transcription. Mediates interaction of TELO2 with the R2TP complex which is necessary for the stability of MTOR and SMG1. Positively regulates the assembly and activity of the mTORC1 complex.</text>
</comment>
<sequence length="340" mass="38088">MSSKKNRIFLDSDSSILEENLRFVKNDLEEEINTIFGQPDANLLPQAGAQYKIVKPKAGYCMKAFRKENGEKLFINICHTDDIPAPKDITEVELMNILNSDTPNSYKIPMSIGEPRTTKDKAGNDAKVCDIAINSGFFDKIEKMKLFRDFLTALVFEAVDVKYGMPCEDNNWIILKNRKCVGTLTTHRIENRDVESVKTYYGGPGGDDGGKQLIQELDASAMSKNKEAKQISNKKQQEAKYRTNPTKLAVSQANTKKPSYRIIVEPRKGDAEKIVAEFHMPECVSAKEISLDVGEDRILVEARKRGYLIEGFLDYSLNQDASTAVFDTGRGVLTVTVPVQ</sequence>
<reference evidence="7" key="1">
    <citation type="submission" date="2020-05" db="UniProtKB">
        <authorList>
            <consortium name="EnsemblMetazoa"/>
        </authorList>
    </citation>
    <scope>IDENTIFICATION</scope>
    <source>
        <strain evidence="7">Jacobina</strain>
    </source>
</reference>
<dbReference type="VEuPathDB" id="VectorBase:LLONM1_004631"/>
<dbReference type="GO" id="GO:1990904">
    <property type="term" value="C:ribonucleoprotein complex"/>
    <property type="evidence" value="ECO:0007669"/>
    <property type="project" value="TreeGrafter"/>
</dbReference>
<evidence type="ECO:0000256" key="3">
    <source>
        <dbReference type="ARBA" id="ARBA00046233"/>
    </source>
</evidence>
<dbReference type="GO" id="GO:0097255">
    <property type="term" value="C:R2TP complex"/>
    <property type="evidence" value="ECO:0007669"/>
    <property type="project" value="TreeGrafter"/>
</dbReference>
<dbReference type="Proteomes" id="UP000092461">
    <property type="component" value="Unassembled WGS sequence"/>
</dbReference>
<comment type="similarity">
    <text evidence="1">Belongs to the PIH1 family.</text>
</comment>
<evidence type="ECO:0000313" key="7">
    <source>
        <dbReference type="EnsemblMetazoa" id="LLOJ002540-PA"/>
    </source>
</evidence>
<dbReference type="InterPro" id="IPR041442">
    <property type="entry name" value="PIH1D1/2/3_CS-like"/>
</dbReference>
<evidence type="ECO:0000313" key="8">
    <source>
        <dbReference type="Proteomes" id="UP000092461"/>
    </source>
</evidence>
<dbReference type="PANTHER" id="PTHR22997">
    <property type="entry name" value="PIH1 DOMAIN-CONTAINING PROTEIN 1"/>
    <property type="match status" value="1"/>
</dbReference>
<dbReference type="Pfam" id="PF08190">
    <property type="entry name" value="PIH1"/>
    <property type="match status" value="1"/>
</dbReference>
<dbReference type="InterPro" id="IPR012981">
    <property type="entry name" value="PIH1_N"/>
</dbReference>
<evidence type="ECO:0000256" key="4">
    <source>
        <dbReference type="SAM" id="MobiDB-lite"/>
    </source>
</evidence>
<dbReference type="GO" id="GO:0000492">
    <property type="term" value="P:box C/D snoRNP assembly"/>
    <property type="evidence" value="ECO:0007669"/>
    <property type="project" value="TreeGrafter"/>
</dbReference>
<dbReference type="EMBL" id="AJWK01008322">
    <property type="status" value="NOT_ANNOTATED_CDS"/>
    <property type="molecule type" value="Genomic_DNA"/>
</dbReference>
<dbReference type="GO" id="GO:0005737">
    <property type="term" value="C:cytoplasm"/>
    <property type="evidence" value="ECO:0007669"/>
    <property type="project" value="TreeGrafter"/>
</dbReference>
<accession>A0A1B0CDX0</accession>
<dbReference type="Pfam" id="PF18201">
    <property type="entry name" value="PIH1_CS"/>
    <property type="match status" value="1"/>
</dbReference>
<organism evidence="7 8">
    <name type="scientific">Lutzomyia longipalpis</name>
    <name type="common">Sand fly</name>
    <dbReference type="NCBI Taxonomy" id="7200"/>
    <lineage>
        <taxon>Eukaryota</taxon>
        <taxon>Metazoa</taxon>
        <taxon>Ecdysozoa</taxon>
        <taxon>Arthropoda</taxon>
        <taxon>Hexapoda</taxon>
        <taxon>Insecta</taxon>
        <taxon>Pterygota</taxon>
        <taxon>Neoptera</taxon>
        <taxon>Endopterygota</taxon>
        <taxon>Diptera</taxon>
        <taxon>Nematocera</taxon>
        <taxon>Psychodoidea</taxon>
        <taxon>Psychodidae</taxon>
        <taxon>Lutzomyia</taxon>
        <taxon>Lutzomyia</taxon>
    </lineage>
</organism>
<evidence type="ECO:0000256" key="2">
    <source>
        <dbReference type="ARBA" id="ARBA00040540"/>
    </source>
</evidence>
<evidence type="ECO:0000259" key="5">
    <source>
        <dbReference type="Pfam" id="PF08190"/>
    </source>
</evidence>
<feature type="region of interest" description="Disordered" evidence="4">
    <location>
        <begin position="228"/>
        <end position="250"/>
    </location>
</feature>
<proteinExistence type="inferred from homology"/>
<dbReference type="InterPro" id="IPR050734">
    <property type="entry name" value="PIH1/Kintoun_subfamily"/>
</dbReference>
<keyword evidence="8" id="KW-1185">Reference proteome</keyword>
<protein>
    <recommendedName>
        <fullName evidence="2">PIH1 domain-containing protein 1</fullName>
    </recommendedName>
</protein>
<dbReference type="VEuPathDB" id="VectorBase:LLOJ002540"/>
<evidence type="ECO:0000256" key="1">
    <source>
        <dbReference type="ARBA" id="ARBA00008511"/>
    </source>
</evidence>
<dbReference type="AlphaFoldDB" id="A0A1B0CDX0"/>
<name>A0A1B0CDX0_LUTLO</name>
<feature type="compositionally biased region" description="Basic and acidic residues" evidence="4">
    <location>
        <begin position="228"/>
        <end position="241"/>
    </location>
</feature>
<dbReference type="GO" id="GO:0006364">
    <property type="term" value="P:rRNA processing"/>
    <property type="evidence" value="ECO:0007669"/>
    <property type="project" value="TreeGrafter"/>
</dbReference>